<feature type="compositionally biased region" description="Basic and acidic residues" evidence="1">
    <location>
        <begin position="488"/>
        <end position="508"/>
    </location>
</feature>
<keyword evidence="3" id="KW-1185">Reference proteome</keyword>
<feature type="region of interest" description="Disordered" evidence="1">
    <location>
        <begin position="478"/>
        <end position="508"/>
    </location>
</feature>
<dbReference type="Pfam" id="PF03999">
    <property type="entry name" value="MAP65_ASE1"/>
    <property type="match status" value="1"/>
</dbReference>
<dbReference type="GO" id="GO:0051256">
    <property type="term" value="P:mitotic spindle midzone assembly"/>
    <property type="evidence" value="ECO:0007669"/>
    <property type="project" value="TreeGrafter"/>
</dbReference>
<dbReference type="AlphaFoldDB" id="A0A0C3B1T5"/>
<dbReference type="InterPro" id="IPR007145">
    <property type="entry name" value="MAP65_Ase1_PRC1"/>
</dbReference>
<gene>
    <name evidence="2" type="ORF">PILCRDRAFT_822676</name>
</gene>
<proteinExistence type="predicted"/>
<name>A0A0C3B1T5_PILCF</name>
<dbReference type="Proteomes" id="UP000054166">
    <property type="component" value="Unassembled WGS sequence"/>
</dbReference>
<evidence type="ECO:0000256" key="1">
    <source>
        <dbReference type="SAM" id="MobiDB-lite"/>
    </source>
</evidence>
<dbReference type="OrthoDB" id="642895at2759"/>
<dbReference type="PANTHER" id="PTHR19321">
    <property type="entry name" value="PROTEIN REGULATOR OF CYTOKINESIS 1 PRC1-RELATED"/>
    <property type="match status" value="1"/>
</dbReference>
<sequence length="753" mass="83202">MSLTLTSLLDSLHTHLQSQTQLLPTLHAQLGLPSTALEDELQSLQQHLMQSVESQIDIRRKQVEEWLQKCSGVEDACVRYGKALGGNVKVAGASLGELRKEQVLPKRYQLVTAYQEKLRQTYHTKLEQLTTLTNKLRGLTRTLGSDFFLQDIIETEFASGENPSDPDANRDVTPERFSKLEKELVRGKGEVSKRLTQLSETMVQIDFLYAELGIAPPSLDDLPAASASSLAMHRSGSTSSMNDDPFLSSSVSTPTPSSGSGKSSRSLFLTTESPSQSPAELEISYQRIFARFVAQAEEAESENLNLAEGALTGVDPTPGLLSWAASLSASLGALKARREAHIQAMYDQLEALWRRLGVSEEDMDGFVEAHRGSTEEVVQEYEDELERMMELKRERMGVFVENARMEIEKLWDDMMVGEDERRDFAPFVDDEHTEELLAIHEKEIKNLKEERRMKAPLLVGIKKYFEICEEEKELAAAASDQSRLLGRGKRDPGRLLREEKMRKRVNKEKPRLEQDLLASIPAWEEECGRPFLIHGERVLRILMETASASDQENQRKNAPRPGSVPPRSTTPVNSSNHYVPGSNSYGVSGRGVVTPAVRPGSAMGGTSNKRQRVADGQGGQGRNVLGSHRGGNGHRVVSPTKASNKTPGRSVSRTASKSVSTHMPIPKPGTQHHALGHGRVPSGIPLGMSARNLSSSTTSRGYGGRAPVDSKKAAKMRRESFKPRPSVDDWQHGHGGRWGGYAGPSVKEEDERY</sequence>
<feature type="region of interest" description="Disordered" evidence="1">
    <location>
        <begin position="233"/>
        <end position="273"/>
    </location>
</feature>
<dbReference type="GO" id="GO:1990023">
    <property type="term" value="C:mitotic spindle midzone"/>
    <property type="evidence" value="ECO:0007669"/>
    <property type="project" value="TreeGrafter"/>
</dbReference>
<dbReference type="PANTHER" id="PTHR19321:SF41">
    <property type="entry name" value="FASCETTO-RELATED"/>
    <property type="match status" value="1"/>
</dbReference>
<evidence type="ECO:0000313" key="2">
    <source>
        <dbReference type="EMBL" id="KIM80158.1"/>
    </source>
</evidence>
<dbReference type="GO" id="GO:0008017">
    <property type="term" value="F:microtubule binding"/>
    <property type="evidence" value="ECO:0007669"/>
    <property type="project" value="InterPro"/>
</dbReference>
<accession>A0A0C3B1T5</accession>
<feature type="compositionally biased region" description="Basic and acidic residues" evidence="1">
    <location>
        <begin position="708"/>
        <end position="732"/>
    </location>
</feature>
<evidence type="ECO:0008006" key="4">
    <source>
        <dbReference type="Google" id="ProtNLM"/>
    </source>
</evidence>
<dbReference type="STRING" id="765440.A0A0C3B1T5"/>
<dbReference type="Gene3D" id="1.20.58.1520">
    <property type="match status" value="1"/>
</dbReference>
<protein>
    <recommendedName>
        <fullName evidence="4">Microtubule associated protein</fullName>
    </recommendedName>
</protein>
<dbReference type="GO" id="GO:0005737">
    <property type="term" value="C:cytoplasm"/>
    <property type="evidence" value="ECO:0007669"/>
    <property type="project" value="TreeGrafter"/>
</dbReference>
<organism evidence="2 3">
    <name type="scientific">Piloderma croceum (strain F 1598)</name>
    <dbReference type="NCBI Taxonomy" id="765440"/>
    <lineage>
        <taxon>Eukaryota</taxon>
        <taxon>Fungi</taxon>
        <taxon>Dikarya</taxon>
        <taxon>Basidiomycota</taxon>
        <taxon>Agaricomycotina</taxon>
        <taxon>Agaricomycetes</taxon>
        <taxon>Agaricomycetidae</taxon>
        <taxon>Atheliales</taxon>
        <taxon>Atheliaceae</taxon>
        <taxon>Piloderma</taxon>
    </lineage>
</organism>
<feature type="region of interest" description="Disordered" evidence="1">
    <location>
        <begin position="546"/>
        <end position="674"/>
    </location>
</feature>
<feature type="region of interest" description="Disordered" evidence="1">
    <location>
        <begin position="692"/>
        <end position="753"/>
    </location>
</feature>
<reference evidence="2 3" key="1">
    <citation type="submission" date="2014-04" db="EMBL/GenBank/DDBJ databases">
        <authorList>
            <consortium name="DOE Joint Genome Institute"/>
            <person name="Kuo A."/>
            <person name="Tarkka M."/>
            <person name="Buscot F."/>
            <person name="Kohler A."/>
            <person name="Nagy L.G."/>
            <person name="Floudas D."/>
            <person name="Copeland A."/>
            <person name="Barry K.W."/>
            <person name="Cichocki N."/>
            <person name="Veneault-Fourrey C."/>
            <person name="LaButti K."/>
            <person name="Lindquist E.A."/>
            <person name="Lipzen A."/>
            <person name="Lundell T."/>
            <person name="Morin E."/>
            <person name="Murat C."/>
            <person name="Sun H."/>
            <person name="Tunlid A."/>
            <person name="Henrissat B."/>
            <person name="Grigoriev I.V."/>
            <person name="Hibbett D.S."/>
            <person name="Martin F."/>
            <person name="Nordberg H.P."/>
            <person name="Cantor M.N."/>
            <person name="Hua S.X."/>
        </authorList>
    </citation>
    <scope>NUCLEOTIDE SEQUENCE [LARGE SCALE GENOMIC DNA]</scope>
    <source>
        <strain evidence="2 3">F 1598</strain>
    </source>
</reference>
<dbReference type="EMBL" id="KN833005">
    <property type="protein sequence ID" value="KIM80158.1"/>
    <property type="molecule type" value="Genomic_DNA"/>
</dbReference>
<feature type="compositionally biased region" description="Low complexity" evidence="1">
    <location>
        <begin position="248"/>
        <end position="266"/>
    </location>
</feature>
<evidence type="ECO:0000313" key="3">
    <source>
        <dbReference type="Proteomes" id="UP000054166"/>
    </source>
</evidence>
<reference evidence="3" key="2">
    <citation type="submission" date="2015-01" db="EMBL/GenBank/DDBJ databases">
        <title>Evolutionary Origins and Diversification of the Mycorrhizal Mutualists.</title>
        <authorList>
            <consortium name="DOE Joint Genome Institute"/>
            <consortium name="Mycorrhizal Genomics Consortium"/>
            <person name="Kohler A."/>
            <person name="Kuo A."/>
            <person name="Nagy L.G."/>
            <person name="Floudas D."/>
            <person name="Copeland A."/>
            <person name="Barry K.W."/>
            <person name="Cichocki N."/>
            <person name="Veneault-Fourrey C."/>
            <person name="LaButti K."/>
            <person name="Lindquist E.A."/>
            <person name="Lipzen A."/>
            <person name="Lundell T."/>
            <person name="Morin E."/>
            <person name="Murat C."/>
            <person name="Riley R."/>
            <person name="Ohm R."/>
            <person name="Sun H."/>
            <person name="Tunlid A."/>
            <person name="Henrissat B."/>
            <person name="Grigoriev I.V."/>
            <person name="Hibbett D.S."/>
            <person name="Martin F."/>
        </authorList>
    </citation>
    <scope>NUCLEOTIDE SEQUENCE [LARGE SCALE GENOMIC DNA]</scope>
    <source>
        <strain evidence="3">F 1598</strain>
    </source>
</reference>
<feature type="compositionally biased region" description="Polar residues" evidence="1">
    <location>
        <begin position="640"/>
        <end position="661"/>
    </location>
</feature>
<dbReference type="HOGENOM" id="CLU_009812_0_0_1"/>
<dbReference type="InParanoid" id="A0A0C3B1T5"/>
<feature type="compositionally biased region" description="Polar residues" evidence="1">
    <location>
        <begin position="566"/>
        <end position="586"/>
    </location>
</feature>